<proteinExistence type="predicted"/>
<protein>
    <submittedName>
        <fullName evidence="1">Uncharacterized protein</fullName>
    </submittedName>
</protein>
<keyword evidence="2" id="KW-1185">Reference proteome</keyword>
<gene>
    <name evidence="1" type="ORF">NPIL_525811</name>
</gene>
<evidence type="ECO:0000313" key="1">
    <source>
        <dbReference type="EMBL" id="GFT57777.1"/>
    </source>
</evidence>
<sequence>MLCYQKNNRRSRNLKRTFCNQAKYLSAVDALNSSSIVNDSPLTFENCIINELSPSETELIHSPCNTVQGRSVSFLPTAKGHDCAALSANLKVIGLSSSHETTDMPAQQNFSEGASASGCLLSSSSASASRGNTSTGDAPFRLRPRYTKFGIELTVSTTSVAASRNGSAVFERTIALLKQYNLEPDPD</sequence>
<reference evidence="1" key="1">
    <citation type="submission" date="2020-08" db="EMBL/GenBank/DDBJ databases">
        <title>Multicomponent nature underlies the extraordinary mechanical properties of spider dragline silk.</title>
        <authorList>
            <person name="Kono N."/>
            <person name="Nakamura H."/>
            <person name="Mori M."/>
            <person name="Yoshida Y."/>
            <person name="Ohtoshi R."/>
            <person name="Malay A.D."/>
            <person name="Moran D.A.P."/>
            <person name="Tomita M."/>
            <person name="Numata K."/>
            <person name="Arakawa K."/>
        </authorList>
    </citation>
    <scope>NUCLEOTIDE SEQUENCE</scope>
</reference>
<evidence type="ECO:0000313" key="2">
    <source>
        <dbReference type="Proteomes" id="UP000887013"/>
    </source>
</evidence>
<accession>A0A8X6TWJ9</accession>
<dbReference type="Proteomes" id="UP000887013">
    <property type="component" value="Unassembled WGS sequence"/>
</dbReference>
<organism evidence="1 2">
    <name type="scientific">Nephila pilipes</name>
    <name type="common">Giant wood spider</name>
    <name type="synonym">Nephila maculata</name>
    <dbReference type="NCBI Taxonomy" id="299642"/>
    <lineage>
        <taxon>Eukaryota</taxon>
        <taxon>Metazoa</taxon>
        <taxon>Ecdysozoa</taxon>
        <taxon>Arthropoda</taxon>
        <taxon>Chelicerata</taxon>
        <taxon>Arachnida</taxon>
        <taxon>Araneae</taxon>
        <taxon>Araneomorphae</taxon>
        <taxon>Entelegynae</taxon>
        <taxon>Araneoidea</taxon>
        <taxon>Nephilidae</taxon>
        <taxon>Nephila</taxon>
    </lineage>
</organism>
<dbReference type="AlphaFoldDB" id="A0A8X6TWJ9"/>
<comment type="caution">
    <text evidence="1">The sequence shown here is derived from an EMBL/GenBank/DDBJ whole genome shotgun (WGS) entry which is preliminary data.</text>
</comment>
<dbReference type="OrthoDB" id="6436613at2759"/>
<name>A0A8X6TWJ9_NEPPI</name>
<dbReference type="EMBL" id="BMAW01018296">
    <property type="protein sequence ID" value="GFT57777.1"/>
    <property type="molecule type" value="Genomic_DNA"/>
</dbReference>